<dbReference type="AlphaFoldDB" id="A0A346Y1Z6"/>
<reference evidence="1 2" key="1">
    <citation type="submission" date="2018-09" db="EMBL/GenBank/DDBJ databases">
        <title>Complete genome sequence of Euzebya sp. DY32-46 isolated from seawater of Pacific Ocean.</title>
        <authorList>
            <person name="Xu L."/>
            <person name="Wu Y.-H."/>
            <person name="Xu X.-W."/>
        </authorList>
    </citation>
    <scope>NUCLEOTIDE SEQUENCE [LARGE SCALE GENOMIC DNA]</scope>
    <source>
        <strain evidence="1 2">DY32-46</strain>
    </source>
</reference>
<evidence type="ECO:0000313" key="1">
    <source>
        <dbReference type="EMBL" id="AXV08493.1"/>
    </source>
</evidence>
<accession>A0A346Y1Z6</accession>
<dbReference type="PANTHER" id="PTHR10151:SF120">
    <property type="entry name" value="BIS(5'-ADENOSYL)-TRIPHOSPHATASE"/>
    <property type="match status" value="1"/>
</dbReference>
<dbReference type="InterPro" id="IPR017850">
    <property type="entry name" value="Alkaline_phosphatase_core_sf"/>
</dbReference>
<proteinExistence type="predicted"/>
<gene>
    <name evidence="1" type="ORF">DVS28_a3821</name>
</gene>
<dbReference type="GO" id="GO:0016787">
    <property type="term" value="F:hydrolase activity"/>
    <property type="evidence" value="ECO:0007669"/>
    <property type="project" value="UniProtKB-ARBA"/>
</dbReference>
<organism evidence="1 2">
    <name type="scientific">Euzebya pacifica</name>
    <dbReference type="NCBI Taxonomy" id="1608957"/>
    <lineage>
        <taxon>Bacteria</taxon>
        <taxon>Bacillati</taxon>
        <taxon>Actinomycetota</taxon>
        <taxon>Nitriliruptoria</taxon>
        <taxon>Euzebyales</taxon>
    </lineage>
</organism>
<dbReference type="Proteomes" id="UP000264006">
    <property type="component" value="Chromosome"/>
</dbReference>
<keyword evidence="2" id="KW-1185">Reference proteome</keyword>
<evidence type="ECO:0000313" key="2">
    <source>
        <dbReference type="Proteomes" id="UP000264006"/>
    </source>
</evidence>
<dbReference type="KEGG" id="euz:DVS28_a3821"/>
<dbReference type="Gene3D" id="3.40.720.10">
    <property type="entry name" value="Alkaline Phosphatase, subunit A"/>
    <property type="match status" value="1"/>
</dbReference>
<sequence length="370" mass="39827">MVAVPHRPAPVRPAYDGAWIGGIVPGLQSPTPPEWLPDVAAAASRVVVLVLDGLGWTMLRDHAAEMPTLSGMDGGSITCAAPSTTAAGLPSITTGLTPAEHGLLGYRIGMDAGVLNVLAWRLDSGKRGPEPETIQPHPSFGGKTVPVVVKAEFEGSGFTGAHLPGNSMRGWQTPAVLREQVRLALAEDARVVYAYYDGIDKVAHPHGLHGPFFTTELRDTDRLVSELLDIVPRDGALVVTADHGHVEVGPDQIREVDVDSRLVRRLAGESRFRSVYARTNKQKALYEACMEAHSEESWVFTREELFDDGWLGEGGPVHHHRRVGDVVLAPFADIGFADPATPRENNMASRHGSLTEREMLVPLLAAPGRA</sequence>
<dbReference type="EMBL" id="CP031165">
    <property type="protein sequence ID" value="AXV08493.1"/>
    <property type="molecule type" value="Genomic_DNA"/>
</dbReference>
<dbReference type="Pfam" id="PF01663">
    <property type="entry name" value="Phosphodiest"/>
    <property type="match status" value="1"/>
</dbReference>
<dbReference type="OrthoDB" id="9779267at2"/>
<dbReference type="PANTHER" id="PTHR10151">
    <property type="entry name" value="ECTONUCLEOTIDE PYROPHOSPHATASE/PHOSPHODIESTERASE"/>
    <property type="match status" value="1"/>
</dbReference>
<dbReference type="InterPro" id="IPR002591">
    <property type="entry name" value="Phosphodiest/P_Trfase"/>
</dbReference>
<name>A0A346Y1Z6_9ACTN</name>
<dbReference type="SUPFAM" id="SSF53649">
    <property type="entry name" value="Alkaline phosphatase-like"/>
    <property type="match status" value="1"/>
</dbReference>
<protein>
    <submittedName>
        <fullName evidence="1">Alkaline phosphodiesterase I</fullName>
    </submittedName>
</protein>